<evidence type="ECO:0000256" key="11">
    <source>
        <dbReference type="ARBA" id="ARBA00039158"/>
    </source>
</evidence>
<dbReference type="OrthoDB" id="9804647at2"/>
<dbReference type="PIRSF" id="PIRSF001529">
    <property type="entry name" value="Ser-tRNA-synth_IIa"/>
    <property type="match status" value="1"/>
</dbReference>
<dbReference type="PRINTS" id="PR00981">
    <property type="entry name" value="TRNASYNTHSER"/>
</dbReference>
<evidence type="ECO:0000256" key="4">
    <source>
        <dbReference type="ARBA" id="ARBA00012840"/>
    </source>
</evidence>
<dbReference type="SUPFAM" id="SSF55681">
    <property type="entry name" value="Class II aaRS and biotin synthetases"/>
    <property type="match status" value="1"/>
</dbReference>
<keyword evidence="19" id="KW-1185">Reference proteome</keyword>
<dbReference type="PANTHER" id="PTHR43697">
    <property type="entry name" value="SERYL-TRNA SYNTHETASE"/>
    <property type="match status" value="1"/>
</dbReference>
<evidence type="ECO:0000256" key="5">
    <source>
        <dbReference type="ARBA" id="ARBA00022490"/>
    </source>
</evidence>
<evidence type="ECO:0000256" key="15">
    <source>
        <dbReference type="PIRSR" id="PIRSR001529-1"/>
    </source>
</evidence>
<dbReference type="InterPro" id="IPR042103">
    <property type="entry name" value="SerRS_1_N_sf"/>
</dbReference>
<dbReference type="NCBIfam" id="TIGR00414">
    <property type="entry name" value="serS"/>
    <property type="match status" value="1"/>
</dbReference>
<evidence type="ECO:0000256" key="7">
    <source>
        <dbReference type="ARBA" id="ARBA00022741"/>
    </source>
</evidence>
<keyword evidence="5" id="KW-0963">Cytoplasm</keyword>
<dbReference type="InterPro" id="IPR006195">
    <property type="entry name" value="aa-tRNA-synth_II"/>
</dbReference>
<feature type="binding site" evidence="15">
    <location>
        <position position="236"/>
    </location>
    <ligand>
        <name>L-serine</name>
        <dbReference type="ChEBI" id="CHEBI:33384"/>
    </ligand>
</feature>
<feature type="binding site" evidence="15">
    <location>
        <position position="290"/>
    </location>
    <ligand>
        <name>L-serine</name>
        <dbReference type="ChEBI" id="CHEBI:33384"/>
    </ligand>
</feature>
<comment type="catalytic activity">
    <reaction evidence="13">
        <text>tRNA(Ser) + L-serine + ATP = L-seryl-tRNA(Ser) + AMP + diphosphate + H(+)</text>
        <dbReference type="Rhea" id="RHEA:12292"/>
        <dbReference type="Rhea" id="RHEA-COMP:9669"/>
        <dbReference type="Rhea" id="RHEA-COMP:9703"/>
        <dbReference type="ChEBI" id="CHEBI:15378"/>
        <dbReference type="ChEBI" id="CHEBI:30616"/>
        <dbReference type="ChEBI" id="CHEBI:33019"/>
        <dbReference type="ChEBI" id="CHEBI:33384"/>
        <dbReference type="ChEBI" id="CHEBI:78442"/>
        <dbReference type="ChEBI" id="CHEBI:78533"/>
        <dbReference type="ChEBI" id="CHEBI:456215"/>
        <dbReference type="EC" id="6.1.1.11"/>
    </reaction>
</comment>
<keyword evidence="8 16" id="KW-0067">ATP-binding</keyword>
<dbReference type="InterPro" id="IPR015866">
    <property type="entry name" value="Ser-tRNA-synth_1_N"/>
</dbReference>
<feature type="binding site" evidence="16">
    <location>
        <begin position="267"/>
        <end position="269"/>
    </location>
    <ligand>
        <name>ATP</name>
        <dbReference type="ChEBI" id="CHEBI:30616"/>
    </ligand>
</feature>
<dbReference type="EMBL" id="CP034852">
    <property type="protein sequence ID" value="QCI26774.1"/>
    <property type="molecule type" value="Genomic_DNA"/>
</dbReference>
<dbReference type="RefSeq" id="WP_158353435.1">
    <property type="nucleotide sequence ID" value="NZ_CP034852.1"/>
</dbReference>
<accession>A0A4D6YLC6</accession>
<evidence type="ECO:0000256" key="12">
    <source>
        <dbReference type="ARBA" id="ARBA00047929"/>
    </source>
</evidence>
<reference evidence="18 19" key="1">
    <citation type="submission" date="2018-12" db="EMBL/GenBank/DDBJ databases">
        <authorList>
            <person name="Chong R.A."/>
        </authorList>
    </citation>
    <scope>NUCLEOTIDE SEQUENCE [LARGE SCALE GENOMIC DNA]</scope>
    <source>
        <strain evidence="18 19">Tca</strain>
    </source>
</reference>
<keyword evidence="6 18" id="KW-0436">Ligase</keyword>
<dbReference type="InterPro" id="IPR010978">
    <property type="entry name" value="tRNA-bd_arm"/>
</dbReference>
<dbReference type="Proteomes" id="UP000298782">
    <property type="component" value="Chromosome"/>
</dbReference>
<comment type="subcellular location">
    <subcellularLocation>
        <location evidence="1">Cytoplasm</location>
    </subcellularLocation>
</comment>
<dbReference type="Pfam" id="PF02403">
    <property type="entry name" value="Seryl_tRNA_N"/>
    <property type="match status" value="1"/>
</dbReference>
<dbReference type="Gene3D" id="3.30.930.10">
    <property type="entry name" value="Bira Bifunctional Protein, Domain 2"/>
    <property type="match status" value="1"/>
</dbReference>
<dbReference type="InterPro" id="IPR045864">
    <property type="entry name" value="aa-tRNA-synth_II/BPL/LPL"/>
</dbReference>
<proteinExistence type="inferred from homology"/>
<reference evidence="18 19" key="2">
    <citation type="submission" date="2019-05" db="EMBL/GenBank/DDBJ databases">
        <title>Genome evolution of the obligate endosymbiont Buchnera aphidicola.</title>
        <authorList>
            <person name="Moran N.A."/>
        </authorList>
    </citation>
    <scope>NUCLEOTIDE SEQUENCE [LARGE SCALE GENOMIC DNA]</scope>
    <source>
        <strain evidence="18 19">Tca</strain>
    </source>
</reference>
<dbReference type="GO" id="GO:0005524">
    <property type="term" value="F:ATP binding"/>
    <property type="evidence" value="ECO:0007669"/>
    <property type="project" value="UniProtKB-KW"/>
</dbReference>
<evidence type="ECO:0000256" key="8">
    <source>
        <dbReference type="ARBA" id="ARBA00022840"/>
    </source>
</evidence>
<dbReference type="CDD" id="cd00770">
    <property type="entry name" value="SerRS_core"/>
    <property type="match status" value="1"/>
</dbReference>
<evidence type="ECO:0000256" key="2">
    <source>
        <dbReference type="ARBA" id="ARBA00005045"/>
    </source>
</evidence>
<keyword evidence="10" id="KW-0030">Aminoacyl-tRNA synthetase</keyword>
<feature type="binding site" evidence="16">
    <location>
        <begin position="354"/>
        <end position="357"/>
    </location>
    <ligand>
        <name>ATP</name>
        <dbReference type="ChEBI" id="CHEBI:30616"/>
    </ligand>
</feature>
<dbReference type="GO" id="GO:0004828">
    <property type="term" value="F:serine-tRNA ligase activity"/>
    <property type="evidence" value="ECO:0007669"/>
    <property type="project" value="UniProtKB-UniRule"/>
</dbReference>
<dbReference type="InterPro" id="IPR033729">
    <property type="entry name" value="SerRS_core"/>
</dbReference>
<evidence type="ECO:0000313" key="19">
    <source>
        <dbReference type="Proteomes" id="UP000298782"/>
    </source>
</evidence>
<dbReference type="GO" id="GO:0006434">
    <property type="term" value="P:seryl-tRNA aminoacylation"/>
    <property type="evidence" value="ECO:0007669"/>
    <property type="project" value="UniProtKB-UniRule"/>
</dbReference>
<feature type="binding site" evidence="15">
    <location>
        <position position="267"/>
    </location>
    <ligand>
        <name>L-serine</name>
        <dbReference type="ChEBI" id="CHEBI:33384"/>
    </ligand>
</feature>
<evidence type="ECO:0000313" key="18">
    <source>
        <dbReference type="EMBL" id="QCI26774.1"/>
    </source>
</evidence>
<evidence type="ECO:0000256" key="3">
    <source>
        <dbReference type="ARBA" id="ARBA00010728"/>
    </source>
</evidence>
<feature type="binding site" evidence="15">
    <location>
        <position position="390"/>
    </location>
    <ligand>
        <name>L-serine</name>
        <dbReference type="ChEBI" id="CHEBI:33384"/>
    </ligand>
</feature>
<dbReference type="PROSITE" id="PS50862">
    <property type="entry name" value="AA_TRNA_LIGASE_II"/>
    <property type="match status" value="1"/>
</dbReference>
<comment type="catalytic activity">
    <reaction evidence="12">
        <text>tRNA(Sec) + L-serine + ATP = L-seryl-tRNA(Sec) + AMP + diphosphate + H(+)</text>
        <dbReference type="Rhea" id="RHEA:42580"/>
        <dbReference type="Rhea" id="RHEA-COMP:9742"/>
        <dbReference type="Rhea" id="RHEA-COMP:10128"/>
        <dbReference type="ChEBI" id="CHEBI:15378"/>
        <dbReference type="ChEBI" id="CHEBI:30616"/>
        <dbReference type="ChEBI" id="CHEBI:33019"/>
        <dbReference type="ChEBI" id="CHEBI:33384"/>
        <dbReference type="ChEBI" id="CHEBI:78442"/>
        <dbReference type="ChEBI" id="CHEBI:78533"/>
        <dbReference type="ChEBI" id="CHEBI:456215"/>
        <dbReference type="EC" id="6.1.1.11"/>
    </reaction>
</comment>
<dbReference type="Pfam" id="PF00587">
    <property type="entry name" value="tRNA-synt_2b"/>
    <property type="match status" value="1"/>
</dbReference>
<keyword evidence="7" id="KW-0547">Nucleotide-binding</keyword>
<evidence type="ECO:0000256" key="13">
    <source>
        <dbReference type="ARBA" id="ARBA00048823"/>
    </source>
</evidence>
<gene>
    <name evidence="18" type="ORF">D9V80_01195</name>
</gene>
<organism evidence="18 19">
    <name type="scientific">Buchnera aphidicola</name>
    <name type="common">Thelaxes californica</name>
    <dbReference type="NCBI Taxonomy" id="1315998"/>
    <lineage>
        <taxon>Bacteria</taxon>
        <taxon>Pseudomonadati</taxon>
        <taxon>Pseudomonadota</taxon>
        <taxon>Gammaproteobacteria</taxon>
        <taxon>Enterobacterales</taxon>
        <taxon>Erwiniaceae</taxon>
        <taxon>Buchnera</taxon>
    </lineage>
</organism>
<dbReference type="EC" id="6.1.1.11" evidence="4 14"/>
<dbReference type="SUPFAM" id="SSF46589">
    <property type="entry name" value="tRNA-binding arm"/>
    <property type="match status" value="1"/>
</dbReference>
<evidence type="ECO:0000256" key="16">
    <source>
        <dbReference type="PIRSR" id="PIRSR001529-2"/>
    </source>
</evidence>
<keyword evidence="9" id="KW-0648">Protein biosynthesis</keyword>
<dbReference type="InterPro" id="IPR002317">
    <property type="entry name" value="Ser-tRNA-ligase_type_1"/>
</dbReference>
<evidence type="ECO:0000256" key="10">
    <source>
        <dbReference type="ARBA" id="ARBA00023146"/>
    </source>
</evidence>
<comment type="pathway">
    <text evidence="2">Aminoacyl-tRNA biosynthesis; selenocysteinyl-tRNA(Sec) biosynthesis; L-seryl-tRNA(Sec) from L-serine and tRNA(Sec): step 1/1.</text>
</comment>
<comment type="similarity">
    <text evidence="3">Belongs to the class-II aminoacyl-tRNA synthetase family. Type-1 seryl-tRNA synthetase subfamily.</text>
</comment>
<evidence type="ECO:0000256" key="6">
    <source>
        <dbReference type="ARBA" id="ARBA00022598"/>
    </source>
</evidence>
<sequence>MLNIKLIRKQLKYTQNQLKIRGFNLDINFIKKIEKKRKNLKNKTELLQYIRNQSTQKISIYLKKKKSIQSLKQKVIIINKKLIFFKNELNKIQNNLLEFYMHIPNIPDFTVPYGNNESYNVEILKWGKIKQFNFPIKDHITLGKKIKGLHWNTGSKIAGSRFVVMSNKIALLHRALGQFMLDTHINQHNYIEMNVPYIVNAESLYGTGQLPKFENELFCLSDTHNIHVNKYFLIPTAEVPLINIFRKKNIIHEQLPIKLTALSACFRSESNSYGLDTKGLIRMHQFDKVELIQIVEPENSHQSLEILTKEAEKILQLLHLPYRKILLCAGDLSFASSKTYDLEVWFPSQNRYLEVSSCSNMKEFQSRRISLKKYSFIKNKKYRTFLHTLNGSGLAIGRILAAILENNQTSDGKILIPKILRKKYMHNLKYLF</sequence>
<dbReference type="GO" id="GO:0005737">
    <property type="term" value="C:cytoplasm"/>
    <property type="evidence" value="ECO:0007669"/>
    <property type="project" value="UniProtKB-SubCell"/>
</dbReference>
<name>A0A4D6YLC6_9GAMM</name>
<dbReference type="PANTHER" id="PTHR43697:SF1">
    <property type="entry name" value="SERINE--TRNA LIGASE"/>
    <property type="match status" value="1"/>
</dbReference>
<evidence type="ECO:0000256" key="14">
    <source>
        <dbReference type="NCBIfam" id="TIGR00414"/>
    </source>
</evidence>
<protein>
    <recommendedName>
        <fullName evidence="11 14">Serine--tRNA ligase</fullName>
        <ecNumber evidence="4 14">6.1.1.11</ecNumber>
    </recommendedName>
</protein>
<dbReference type="Gene3D" id="1.10.287.40">
    <property type="entry name" value="Serine-tRNA synthetase, tRNA binding domain"/>
    <property type="match status" value="1"/>
</dbReference>
<dbReference type="InterPro" id="IPR002314">
    <property type="entry name" value="aa-tRNA-synt_IIb"/>
</dbReference>
<evidence type="ECO:0000256" key="1">
    <source>
        <dbReference type="ARBA" id="ARBA00004496"/>
    </source>
</evidence>
<evidence type="ECO:0000256" key="9">
    <source>
        <dbReference type="ARBA" id="ARBA00022917"/>
    </source>
</evidence>
<evidence type="ECO:0000259" key="17">
    <source>
        <dbReference type="PROSITE" id="PS50862"/>
    </source>
</evidence>
<feature type="domain" description="Aminoacyl-transfer RNA synthetases class-II family profile" evidence="17">
    <location>
        <begin position="172"/>
        <end position="417"/>
    </location>
</feature>
<dbReference type="AlphaFoldDB" id="A0A4D6YLC6"/>